<protein>
    <recommendedName>
        <fullName evidence="11">Aquaporin</fullName>
    </recommendedName>
</protein>
<evidence type="ECO:0000256" key="5">
    <source>
        <dbReference type="ARBA" id="ARBA00022989"/>
    </source>
</evidence>
<organism evidence="9 10">
    <name type="scientific">Dispira parvispora</name>
    <dbReference type="NCBI Taxonomy" id="1520584"/>
    <lineage>
        <taxon>Eukaryota</taxon>
        <taxon>Fungi</taxon>
        <taxon>Fungi incertae sedis</taxon>
        <taxon>Zoopagomycota</taxon>
        <taxon>Kickxellomycotina</taxon>
        <taxon>Dimargaritomycetes</taxon>
        <taxon>Dimargaritales</taxon>
        <taxon>Dimargaritaceae</taxon>
        <taxon>Dispira</taxon>
    </lineage>
</organism>
<evidence type="ECO:0000256" key="3">
    <source>
        <dbReference type="ARBA" id="ARBA00022448"/>
    </source>
</evidence>
<feature type="transmembrane region" description="Helical" evidence="8">
    <location>
        <begin position="41"/>
        <end position="59"/>
    </location>
</feature>
<evidence type="ECO:0000256" key="8">
    <source>
        <dbReference type="SAM" id="Phobius"/>
    </source>
</evidence>
<comment type="subcellular location">
    <subcellularLocation>
        <location evidence="1">Membrane</location>
        <topology evidence="1">Multi-pass membrane protein</topology>
    </subcellularLocation>
</comment>
<comment type="caution">
    <text evidence="9">The sequence shown here is derived from an EMBL/GenBank/DDBJ whole genome shotgun (WGS) entry which is preliminary data.</text>
</comment>
<dbReference type="InterPro" id="IPR023271">
    <property type="entry name" value="Aquaporin-like"/>
</dbReference>
<gene>
    <name evidence="9" type="ORF">IWQ62_003639</name>
</gene>
<dbReference type="PRINTS" id="PR00783">
    <property type="entry name" value="MINTRINSICP"/>
</dbReference>
<dbReference type="Proteomes" id="UP001150925">
    <property type="component" value="Unassembled WGS sequence"/>
</dbReference>
<evidence type="ECO:0000256" key="1">
    <source>
        <dbReference type="ARBA" id="ARBA00004141"/>
    </source>
</evidence>
<evidence type="ECO:0008006" key="11">
    <source>
        <dbReference type="Google" id="ProtNLM"/>
    </source>
</evidence>
<dbReference type="PANTHER" id="PTHR43829">
    <property type="entry name" value="AQUAPORIN OR AQUAGLYCEROPORIN RELATED"/>
    <property type="match status" value="1"/>
</dbReference>
<feature type="transmembrane region" description="Helical" evidence="8">
    <location>
        <begin position="71"/>
        <end position="95"/>
    </location>
</feature>
<keyword evidence="3 7" id="KW-0813">Transport</keyword>
<dbReference type="GO" id="GO:0005886">
    <property type="term" value="C:plasma membrane"/>
    <property type="evidence" value="ECO:0007669"/>
    <property type="project" value="TreeGrafter"/>
</dbReference>
<dbReference type="InterPro" id="IPR000425">
    <property type="entry name" value="MIP"/>
</dbReference>
<keyword evidence="6 8" id="KW-0472">Membrane</keyword>
<evidence type="ECO:0000256" key="2">
    <source>
        <dbReference type="ARBA" id="ARBA00006175"/>
    </source>
</evidence>
<feature type="transmembrane region" description="Helical" evidence="8">
    <location>
        <begin position="115"/>
        <end position="138"/>
    </location>
</feature>
<dbReference type="OrthoDB" id="3222at2759"/>
<dbReference type="EMBL" id="JANBPY010001015">
    <property type="protein sequence ID" value="KAJ1962112.1"/>
    <property type="molecule type" value="Genomic_DNA"/>
</dbReference>
<name>A0A9W8AP02_9FUNG</name>
<evidence type="ECO:0000256" key="6">
    <source>
        <dbReference type="ARBA" id="ARBA00023136"/>
    </source>
</evidence>
<dbReference type="PROSITE" id="PS00221">
    <property type="entry name" value="MIP"/>
    <property type="match status" value="1"/>
</dbReference>
<keyword evidence="5 8" id="KW-1133">Transmembrane helix</keyword>
<evidence type="ECO:0000313" key="10">
    <source>
        <dbReference type="Proteomes" id="UP001150925"/>
    </source>
</evidence>
<dbReference type="GO" id="GO:0015254">
    <property type="term" value="F:glycerol channel activity"/>
    <property type="evidence" value="ECO:0007669"/>
    <property type="project" value="TreeGrafter"/>
</dbReference>
<reference evidence="9" key="1">
    <citation type="submission" date="2022-07" db="EMBL/GenBank/DDBJ databases">
        <title>Phylogenomic reconstructions and comparative analyses of Kickxellomycotina fungi.</title>
        <authorList>
            <person name="Reynolds N.K."/>
            <person name="Stajich J.E."/>
            <person name="Barry K."/>
            <person name="Grigoriev I.V."/>
            <person name="Crous P."/>
            <person name="Smith M.E."/>
        </authorList>
    </citation>
    <scope>NUCLEOTIDE SEQUENCE</scope>
    <source>
        <strain evidence="9">RSA 1196</strain>
    </source>
</reference>
<sequence>MSSDSAAVEVQGEETPLLGESRTASRIRDHLNRWGDCRAEFYGTGLFVALGLSVNAALLTNPAITSTAAAVLGALGWGIALMVGMAVAAPISGGHVNPAITLGFVLRRQISWGKAIGYMVAQYLGAFVGAALTHLLFLQSMHRREDTGADNLDIFASFSSAHVNQLTAFLCELTGAGVLTVVVANFARASSSDANKAWMPFATGLAFTALVIIFGHQTGGMFNPARDFGPRVYTLVAGWGFQAFSARHLYFWVPLVAPFFGAVLGMLEFVLFLT</sequence>
<proteinExistence type="inferred from homology"/>
<evidence type="ECO:0000256" key="4">
    <source>
        <dbReference type="ARBA" id="ARBA00022692"/>
    </source>
</evidence>
<dbReference type="PANTHER" id="PTHR43829:SF9">
    <property type="entry name" value="AQUAPORIN-9"/>
    <property type="match status" value="1"/>
</dbReference>
<dbReference type="InterPro" id="IPR022357">
    <property type="entry name" value="MIP_CS"/>
</dbReference>
<accession>A0A9W8AP02</accession>
<dbReference type="Gene3D" id="1.20.1080.10">
    <property type="entry name" value="Glycerol uptake facilitator protein"/>
    <property type="match status" value="1"/>
</dbReference>
<evidence type="ECO:0000313" key="9">
    <source>
        <dbReference type="EMBL" id="KAJ1962112.1"/>
    </source>
</evidence>
<dbReference type="Pfam" id="PF00230">
    <property type="entry name" value="MIP"/>
    <property type="match status" value="1"/>
</dbReference>
<feature type="transmembrane region" description="Helical" evidence="8">
    <location>
        <begin position="166"/>
        <end position="186"/>
    </location>
</feature>
<dbReference type="InterPro" id="IPR050363">
    <property type="entry name" value="MIP/Aquaporin"/>
</dbReference>
<feature type="transmembrane region" description="Helical" evidence="8">
    <location>
        <begin position="198"/>
        <end position="216"/>
    </location>
</feature>
<keyword evidence="10" id="KW-1185">Reference proteome</keyword>
<keyword evidence="4 7" id="KW-0812">Transmembrane</keyword>
<dbReference type="AlphaFoldDB" id="A0A9W8AP02"/>
<feature type="transmembrane region" description="Helical" evidence="8">
    <location>
        <begin position="251"/>
        <end position="273"/>
    </location>
</feature>
<evidence type="ECO:0000256" key="7">
    <source>
        <dbReference type="RuleBase" id="RU000477"/>
    </source>
</evidence>
<dbReference type="SUPFAM" id="SSF81338">
    <property type="entry name" value="Aquaporin-like"/>
    <property type="match status" value="1"/>
</dbReference>
<comment type="similarity">
    <text evidence="2 7">Belongs to the MIP/aquaporin (TC 1.A.8) family.</text>
</comment>